<name>A0A1W1ZVK7_9SPHI</name>
<keyword evidence="2" id="KW-1185">Reference proteome</keyword>
<dbReference type="RefSeq" id="WP_084286697.1">
    <property type="nucleotide sequence ID" value="NZ_FWYB01000001.1"/>
</dbReference>
<reference evidence="1 2" key="1">
    <citation type="submission" date="2017-04" db="EMBL/GenBank/DDBJ databases">
        <authorList>
            <person name="Afonso C.L."/>
            <person name="Miller P.J."/>
            <person name="Scott M.A."/>
            <person name="Spackman E."/>
            <person name="Goraichik I."/>
            <person name="Dimitrov K.M."/>
            <person name="Suarez D.L."/>
            <person name="Swayne D.E."/>
        </authorList>
    </citation>
    <scope>NUCLEOTIDE SEQUENCE [LARGE SCALE GENOMIC DNA]</scope>
    <source>
        <strain evidence="1 2">DSM 19625</strain>
    </source>
</reference>
<proteinExistence type="predicted"/>
<dbReference type="EMBL" id="FWYB01000001">
    <property type="protein sequence ID" value="SMC52505.1"/>
    <property type="molecule type" value="Genomic_DNA"/>
</dbReference>
<sequence length="222" mass="25731">MEILEAINPNGEPVKVDYAFYPSVLDAFIRYKKADDDETFDSLLNRINKVKTEQTEDQLRGVQFESDVNAILKGGDVSSINYTEAHKQVAARLINCTGLQEYIEVVIRTRVGNVKLYGIVDYMFDEMAVDLKGTSNYKLNKYKDSTQHPIYSLICKLKGKPLKQFKYLVTDYEKVFQETYIPSDNMFHKLIYLIYEFVEFIEHYKANITDKKIFGLEINKAA</sequence>
<organism evidence="1 2">
    <name type="scientific">Pedobacter nyackensis</name>
    <dbReference type="NCBI Taxonomy" id="475255"/>
    <lineage>
        <taxon>Bacteria</taxon>
        <taxon>Pseudomonadati</taxon>
        <taxon>Bacteroidota</taxon>
        <taxon>Sphingobacteriia</taxon>
        <taxon>Sphingobacteriales</taxon>
        <taxon>Sphingobacteriaceae</taxon>
        <taxon>Pedobacter</taxon>
    </lineage>
</organism>
<dbReference type="AlphaFoldDB" id="A0A1W1ZVK7"/>
<gene>
    <name evidence="1" type="ORF">SAMN04488101_10189</name>
</gene>
<evidence type="ECO:0000313" key="1">
    <source>
        <dbReference type="EMBL" id="SMC52505.1"/>
    </source>
</evidence>
<dbReference type="STRING" id="475255.SAMN04488101_10189"/>
<accession>A0A1W1ZVK7</accession>
<evidence type="ECO:0000313" key="2">
    <source>
        <dbReference type="Proteomes" id="UP000192678"/>
    </source>
</evidence>
<evidence type="ECO:0008006" key="3">
    <source>
        <dbReference type="Google" id="ProtNLM"/>
    </source>
</evidence>
<dbReference type="OrthoDB" id="943289at2"/>
<protein>
    <recommendedName>
        <fullName evidence="3">PD-(D/E)XK nuclease superfamily protein</fullName>
    </recommendedName>
</protein>
<dbReference type="Proteomes" id="UP000192678">
    <property type="component" value="Unassembled WGS sequence"/>
</dbReference>